<dbReference type="EMBL" id="BSXV01002490">
    <property type="protein sequence ID" value="GME95895.1"/>
    <property type="molecule type" value="Genomic_DNA"/>
</dbReference>
<reference evidence="1" key="1">
    <citation type="submission" date="2023-04" db="EMBL/GenBank/DDBJ databases">
        <title>Candida boidinii NBRC 1967.</title>
        <authorList>
            <person name="Ichikawa N."/>
            <person name="Sato H."/>
            <person name="Tonouchi N."/>
        </authorList>
    </citation>
    <scope>NUCLEOTIDE SEQUENCE</scope>
    <source>
        <strain evidence="1">NBRC 1967</strain>
    </source>
</reference>
<name>A0ACB5TXH7_CANBO</name>
<proteinExistence type="predicted"/>
<protein>
    <submittedName>
        <fullName evidence="1">Unnamed protein product</fullName>
    </submittedName>
</protein>
<comment type="caution">
    <text evidence="1">The sequence shown here is derived from an EMBL/GenBank/DDBJ whole genome shotgun (WGS) entry which is preliminary data.</text>
</comment>
<accession>A0ACB5TXH7</accession>
<evidence type="ECO:0000313" key="1">
    <source>
        <dbReference type="EMBL" id="GME95895.1"/>
    </source>
</evidence>
<sequence length="824" mass="94046">MIQQQQIISSDSNPCSSSPSPASIISNINNFYSSSDNNSSIDDTSINNLSTINTRTSTITDTNKLLDDENKDLLDFGSIAIPSRTSSLRTIPVRDRIDIDSDKNNNNKFNINDNTNSTINTSLLSDTNSNQTFNNNNTTNILKSNNNNSHNHNHIQNHIRSNSNSNSNNHNKDTNNSKSYSNESKNKNNMNEIIKTLKEFKKLEHYLIKFNSIKKKNNINKTNILRLTLLPFLRTNSFSWSNLPYHLISDKLLLTSTNCLNKWWDSLLNALLDNSPQFQIPSLDKSVYLECISRIISRWEWLFLSAGSLSSQYHSNEIFNPILIEFKNLLLKTLEYSISRLNLKKVSLSISALVDNTDVFCSFLRHYFAISSFYFNYNDNNNIISQNSTSSTLLSTTSIDNTSNNLNDNDKDSELNCLSILALPGYMFILTHIYEIIDYSMAKHVRTLNSMNNGQKDPNIKILATGYSLQLNNTYLNSTDPRKLNQQLSKLLRVIRDFLHNSRSSYEIKMSKQVINSFDLVTQSIAVEIGIPETVKSSLIMDYWGRFIENVNLDTPNILDTTKTDSSNQSNSTTTSPTEVTDSSNPNSNQILNDSENIENCSLTINNGINWIFWCDVIIKLILSENTTCALKSLSTLFQIWEYIPNHLPIKPLDTHIDNDINKPNQNIKNNIRVWISNPNESIRFNLSCWLLSISTWKLLFCHWLPLVRSYYMRLICWRLLGIRTLLSDENLSNLIELNNNNNMMTNGDNFDTDNSLFDENNNNNNNNSHLLRNSFNYLSTLDPNGNNTKTNIANNSSNNLNSSWLGSYNNSLDPNCEAIRLMI</sequence>
<dbReference type="Proteomes" id="UP001165101">
    <property type="component" value="Unassembled WGS sequence"/>
</dbReference>
<keyword evidence="2" id="KW-1185">Reference proteome</keyword>
<gene>
    <name evidence="1" type="ORF">Cboi01_000408400</name>
</gene>
<evidence type="ECO:0000313" key="2">
    <source>
        <dbReference type="Proteomes" id="UP001165101"/>
    </source>
</evidence>
<organism evidence="1 2">
    <name type="scientific">Candida boidinii</name>
    <name type="common">Yeast</name>
    <dbReference type="NCBI Taxonomy" id="5477"/>
    <lineage>
        <taxon>Eukaryota</taxon>
        <taxon>Fungi</taxon>
        <taxon>Dikarya</taxon>
        <taxon>Ascomycota</taxon>
        <taxon>Saccharomycotina</taxon>
        <taxon>Pichiomycetes</taxon>
        <taxon>Pichiales</taxon>
        <taxon>Pichiaceae</taxon>
        <taxon>Ogataea</taxon>
        <taxon>Ogataea/Candida clade</taxon>
    </lineage>
</organism>